<dbReference type="EMBL" id="FXUG01000022">
    <property type="protein sequence ID" value="SMP76806.1"/>
    <property type="molecule type" value="Genomic_DNA"/>
</dbReference>
<gene>
    <name evidence="1" type="ORF">SAMN06265222_1229</name>
</gene>
<keyword evidence="2" id="KW-1185">Reference proteome</keyword>
<evidence type="ECO:0000313" key="1">
    <source>
        <dbReference type="EMBL" id="SMP76806.1"/>
    </source>
</evidence>
<name>A0ABY1QP14_9BACT</name>
<dbReference type="InterPro" id="IPR036583">
    <property type="entry name" value="23S_rRNA_IVS_sf"/>
</dbReference>
<sequence>MGQTFEDLEIWKRGCRLAVATYEVLADAKDWGLRDQMQRAAVSVPSNIAEGYERTPKDFIRFLVIAKGSCAELRTQTYIAERVKLLPPDQCKPLIDESKQLSRMIQALINNRKQSLIT</sequence>
<dbReference type="SUPFAM" id="SSF158446">
    <property type="entry name" value="IVS-encoded protein-like"/>
    <property type="match status" value="1"/>
</dbReference>
<accession>A0ABY1QP14</accession>
<protein>
    <submittedName>
        <fullName evidence="1">Four helix bundle protein</fullName>
    </submittedName>
</protein>
<dbReference type="PANTHER" id="PTHR38471:SF2">
    <property type="entry name" value="FOUR HELIX BUNDLE PROTEIN"/>
    <property type="match status" value="1"/>
</dbReference>
<dbReference type="PANTHER" id="PTHR38471">
    <property type="entry name" value="FOUR HELIX BUNDLE PROTEIN"/>
    <property type="match status" value="1"/>
</dbReference>
<proteinExistence type="predicted"/>
<dbReference type="Gene3D" id="1.20.1440.60">
    <property type="entry name" value="23S rRNA-intervening sequence"/>
    <property type="match status" value="1"/>
</dbReference>
<dbReference type="CDD" id="cd16377">
    <property type="entry name" value="23S_rRNA_IVP_like"/>
    <property type="match status" value="1"/>
</dbReference>
<evidence type="ECO:0000313" key="2">
    <source>
        <dbReference type="Proteomes" id="UP001158067"/>
    </source>
</evidence>
<dbReference type="NCBIfam" id="TIGR02436">
    <property type="entry name" value="four helix bundle protein"/>
    <property type="match status" value="1"/>
</dbReference>
<organism evidence="1 2">
    <name type="scientific">Neorhodopirellula lusitana</name>
    <dbReference type="NCBI Taxonomy" id="445327"/>
    <lineage>
        <taxon>Bacteria</taxon>
        <taxon>Pseudomonadati</taxon>
        <taxon>Planctomycetota</taxon>
        <taxon>Planctomycetia</taxon>
        <taxon>Pirellulales</taxon>
        <taxon>Pirellulaceae</taxon>
        <taxon>Neorhodopirellula</taxon>
    </lineage>
</organism>
<reference evidence="1 2" key="1">
    <citation type="submission" date="2017-05" db="EMBL/GenBank/DDBJ databases">
        <authorList>
            <person name="Varghese N."/>
            <person name="Submissions S."/>
        </authorList>
    </citation>
    <scope>NUCLEOTIDE SEQUENCE [LARGE SCALE GENOMIC DNA]</scope>
    <source>
        <strain evidence="1 2">DSM 25457</strain>
    </source>
</reference>
<dbReference type="InterPro" id="IPR012657">
    <property type="entry name" value="23S_rRNA-intervening_sequence"/>
</dbReference>
<comment type="caution">
    <text evidence="1">The sequence shown here is derived from an EMBL/GenBank/DDBJ whole genome shotgun (WGS) entry which is preliminary data.</text>
</comment>
<dbReference type="NCBIfam" id="NF008912">
    <property type="entry name" value="PRK12275.1-6"/>
    <property type="match status" value="1"/>
</dbReference>
<dbReference type="Proteomes" id="UP001158067">
    <property type="component" value="Unassembled WGS sequence"/>
</dbReference>
<dbReference type="Pfam" id="PF05635">
    <property type="entry name" value="23S_rRNA_IVP"/>
    <property type="match status" value="1"/>
</dbReference>